<reference evidence="2 3" key="1">
    <citation type="submission" date="2015-11" db="EMBL/GenBank/DDBJ databases">
        <title>Description and complete genome sequence of a novel strain predominating in hypersaline microbial mats and representing a new family of the Bacteriodetes phylum.</title>
        <authorList>
            <person name="Spring S."/>
            <person name="Bunk B."/>
            <person name="Sproer C."/>
            <person name="Klenk H.-P."/>
        </authorList>
    </citation>
    <scope>NUCLEOTIDE SEQUENCE [LARGE SCALE GENOMIC DNA]</scope>
    <source>
        <strain evidence="2 3">L21-Spi-D4</strain>
    </source>
</reference>
<dbReference type="GO" id="GO:0016788">
    <property type="term" value="F:hydrolase activity, acting on ester bonds"/>
    <property type="evidence" value="ECO:0007669"/>
    <property type="project" value="InterPro"/>
</dbReference>
<gene>
    <name evidence="2" type="primary">yjjV</name>
    <name evidence="2" type="ORF">L21SP5_01997</name>
</gene>
<dbReference type="RefSeq" id="WP_057953075.1">
    <property type="nucleotide sequence ID" value="NZ_CP013118.1"/>
</dbReference>
<keyword evidence="3" id="KW-1185">Reference proteome</keyword>
<dbReference type="PANTHER" id="PTHR46124">
    <property type="entry name" value="D-AMINOACYL-TRNA DEACYLASE"/>
    <property type="match status" value="1"/>
</dbReference>
<dbReference type="KEGG" id="blq:L21SP5_01997"/>
<dbReference type="SUPFAM" id="SSF51556">
    <property type="entry name" value="Metallo-dependent hydrolases"/>
    <property type="match status" value="1"/>
</dbReference>
<dbReference type="EMBL" id="CP013118">
    <property type="protein sequence ID" value="ALO15636.1"/>
    <property type="molecule type" value="Genomic_DNA"/>
</dbReference>
<evidence type="ECO:0000256" key="1">
    <source>
        <dbReference type="PIRSR" id="PIRSR005902-1"/>
    </source>
</evidence>
<dbReference type="InterPro" id="IPR032466">
    <property type="entry name" value="Metal_Hydrolase"/>
</dbReference>
<dbReference type="InterPro" id="IPR001130">
    <property type="entry name" value="TatD-like"/>
</dbReference>
<feature type="binding site" evidence="1">
    <location>
        <position position="68"/>
    </location>
    <ligand>
        <name>a divalent metal cation</name>
        <dbReference type="ChEBI" id="CHEBI:60240"/>
        <label>1</label>
    </ligand>
</feature>
<feature type="binding site" evidence="1">
    <location>
        <position position="175"/>
    </location>
    <ligand>
        <name>a divalent metal cation</name>
        <dbReference type="ChEBI" id="CHEBI:60240"/>
        <label>1</label>
    </ligand>
</feature>
<dbReference type="Gene3D" id="3.20.20.140">
    <property type="entry name" value="Metal-dependent hydrolases"/>
    <property type="match status" value="1"/>
</dbReference>
<dbReference type="EC" id="3.1.21.-" evidence="2"/>
<feature type="binding site" evidence="1">
    <location>
        <position position="126"/>
    </location>
    <ligand>
        <name>a divalent metal cation</name>
        <dbReference type="ChEBI" id="CHEBI:60240"/>
        <label>2</label>
    </ligand>
</feature>
<dbReference type="Pfam" id="PF01026">
    <property type="entry name" value="TatD_DNase"/>
    <property type="match status" value="1"/>
</dbReference>
<dbReference type="PIRSF" id="PIRSF005902">
    <property type="entry name" value="DNase_TatD"/>
    <property type="match status" value="1"/>
</dbReference>
<proteinExistence type="predicted"/>
<dbReference type="STRING" id="1307839.L21SP5_01997"/>
<evidence type="ECO:0000313" key="2">
    <source>
        <dbReference type="EMBL" id="ALO15636.1"/>
    </source>
</evidence>
<evidence type="ECO:0000313" key="3">
    <source>
        <dbReference type="Proteomes" id="UP000064893"/>
    </source>
</evidence>
<dbReference type="AlphaFoldDB" id="A0A0S2I011"/>
<name>A0A0S2I011_9BACT</name>
<accession>A0A0S2I011</accession>
<sequence length="215" mass="24835">MLIDVHTHHQHDWFCIQSIHAADYLNGSISNQPHSTGIHPWYADQISAEKFVNILANQASENLFAIGECGLDRVKGPRLQIQKTVFEQQLVLAQKLNLPVIVHQVKTLSDILPYIKKYQNNRYIMHGFRGNTQQMQQLLDYDVSFSFGKTALDPSDKLKNVISEVPLNRVFFETDMAAYDIKRIYNNFAVLRKIDVQELELKVENNFTKVFKNSN</sequence>
<protein>
    <submittedName>
        <fullName evidence="2">Putative deoxyribonuclease YjjV</fullName>
        <ecNumber evidence="2">3.1.21.-</ecNumber>
    </submittedName>
</protein>
<dbReference type="GO" id="GO:0046872">
    <property type="term" value="F:metal ion binding"/>
    <property type="evidence" value="ECO:0007669"/>
    <property type="project" value="UniProtKB-KW"/>
</dbReference>
<keyword evidence="1" id="KW-0479">Metal-binding</keyword>
<dbReference type="Proteomes" id="UP000064893">
    <property type="component" value="Chromosome"/>
</dbReference>
<dbReference type="PANTHER" id="PTHR46124:SF2">
    <property type="entry name" value="D-AMINOACYL-TRNA DEACYLASE"/>
    <property type="match status" value="1"/>
</dbReference>
<keyword evidence="2" id="KW-0378">Hydrolase</keyword>
<feature type="binding site" evidence="1">
    <location>
        <position position="103"/>
    </location>
    <ligand>
        <name>a divalent metal cation</name>
        <dbReference type="ChEBI" id="CHEBI:60240"/>
        <label>2</label>
    </ligand>
</feature>
<dbReference type="OrthoDB" id="664222at2"/>
<organism evidence="2 3">
    <name type="scientific">Salinivirga cyanobacteriivorans</name>
    <dbReference type="NCBI Taxonomy" id="1307839"/>
    <lineage>
        <taxon>Bacteria</taxon>
        <taxon>Pseudomonadati</taxon>
        <taxon>Bacteroidota</taxon>
        <taxon>Bacteroidia</taxon>
        <taxon>Bacteroidales</taxon>
        <taxon>Salinivirgaceae</taxon>
        <taxon>Salinivirga</taxon>
    </lineage>
</organism>